<dbReference type="AlphaFoldDB" id="A0A8J2IW99"/>
<evidence type="ECO:0000313" key="2">
    <source>
        <dbReference type="EMBL" id="CAG7565668.1"/>
    </source>
</evidence>
<feature type="compositionally biased region" description="Basic and acidic residues" evidence="1">
    <location>
        <begin position="215"/>
        <end position="225"/>
    </location>
</feature>
<gene>
    <name evidence="2" type="ORF">FEQUK3_LOCUS11438</name>
</gene>
<feature type="compositionally biased region" description="Low complexity" evidence="1">
    <location>
        <begin position="226"/>
        <end position="237"/>
    </location>
</feature>
<feature type="compositionally biased region" description="Low complexity" evidence="1">
    <location>
        <begin position="187"/>
        <end position="209"/>
    </location>
</feature>
<evidence type="ECO:0000256" key="1">
    <source>
        <dbReference type="SAM" id="MobiDB-lite"/>
    </source>
</evidence>
<reference evidence="2" key="1">
    <citation type="submission" date="2021-05" db="EMBL/GenBank/DDBJ databases">
        <authorList>
            <person name="Khan N."/>
        </authorList>
    </citation>
    <scope>NUCLEOTIDE SEQUENCE</scope>
</reference>
<sequence>MAENRDGPSTAEAGGGIPTNITTTSPAASDTTTAAIDAAKHREPVPGVYVEDDFGSYHGDDDEDNHQAPMKTKMANEPTIPASREDIARLSDQVAQLTTMVTQMWQGYKPPYDTNGGSVFAKRPVTMRNAWDPRGQHGKVEDSPPKIIVPGTAKVARLETDFGSESPEQVQGPNDHLNPRLAAIAVPDGSSPFSSSFEESDEPSFGSSGKIDSPSPRDRQAEQRGSESSGKNGSSSSTDRQPEEHGPEPSGEDGSPASSSSFSERSSKQSTEHDSLTENNTEGHEIERLTPAQEVEQLVANDALLNYFVYYLSHPNHDRKPITEHGDVTPAMAQSFRDGAQDRRGKKMGMQMKRDVRERIQKLSKDEMVDLYVALSQRYYREYSD</sequence>
<feature type="compositionally biased region" description="Acidic residues" evidence="1">
    <location>
        <begin position="50"/>
        <end position="64"/>
    </location>
</feature>
<organism evidence="2 3">
    <name type="scientific">Fusarium equiseti</name>
    <name type="common">Fusarium scirpi</name>
    <dbReference type="NCBI Taxonomy" id="61235"/>
    <lineage>
        <taxon>Eukaryota</taxon>
        <taxon>Fungi</taxon>
        <taxon>Dikarya</taxon>
        <taxon>Ascomycota</taxon>
        <taxon>Pezizomycotina</taxon>
        <taxon>Sordariomycetes</taxon>
        <taxon>Hypocreomycetidae</taxon>
        <taxon>Hypocreales</taxon>
        <taxon>Nectriaceae</taxon>
        <taxon>Fusarium</taxon>
        <taxon>Fusarium incarnatum-equiseti species complex</taxon>
    </lineage>
</organism>
<evidence type="ECO:0000313" key="3">
    <source>
        <dbReference type="Proteomes" id="UP000693738"/>
    </source>
</evidence>
<comment type="caution">
    <text evidence="2">The sequence shown here is derived from an EMBL/GenBank/DDBJ whole genome shotgun (WGS) entry which is preliminary data.</text>
</comment>
<feature type="region of interest" description="Disordered" evidence="1">
    <location>
        <begin position="1"/>
        <end position="80"/>
    </location>
</feature>
<feature type="region of interest" description="Disordered" evidence="1">
    <location>
        <begin position="157"/>
        <end position="288"/>
    </location>
</feature>
<name>A0A8J2IW99_FUSEQ</name>
<dbReference type="Proteomes" id="UP000693738">
    <property type="component" value="Unassembled WGS sequence"/>
</dbReference>
<feature type="compositionally biased region" description="Basic and acidic residues" evidence="1">
    <location>
        <begin position="265"/>
        <end position="288"/>
    </location>
</feature>
<proteinExistence type="predicted"/>
<feature type="compositionally biased region" description="Low complexity" evidence="1">
    <location>
        <begin position="21"/>
        <end position="37"/>
    </location>
</feature>
<protein>
    <submittedName>
        <fullName evidence="2">Uncharacterized protein</fullName>
    </submittedName>
</protein>
<accession>A0A8J2IW99</accession>
<feature type="compositionally biased region" description="Low complexity" evidence="1">
    <location>
        <begin position="248"/>
        <end position="264"/>
    </location>
</feature>
<dbReference type="EMBL" id="CAJSTJ010000184">
    <property type="protein sequence ID" value="CAG7565668.1"/>
    <property type="molecule type" value="Genomic_DNA"/>
</dbReference>